<keyword evidence="9" id="KW-0675">Receptor</keyword>
<dbReference type="InterPro" id="IPR018297">
    <property type="entry name" value="A/G_cyclase_CS"/>
</dbReference>
<comment type="catalytic activity">
    <reaction evidence="14">
        <text>GTP = 3',5'-cyclic GMP + diphosphate</text>
        <dbReference type="Rhea" id="RHEA:13665"/>
        <dbReference type="ChEBI" id="CHEBI:33019"/>
        <dbReference type="ChEBI" id="CHEBI:37565"/>
        <dbReference type="ChEBI" id="CHEBI:57746"/>
        <dbReference type="EC" id="4.6.1.2"/>
    </reaction>
</comment>
<dbReference type="PROSITE" id="PS50011">
    <property type="entry name" value="PROTEIN_KINASE_DOM"/>
    <property type="match status" value="1"/>
</dbReference>
<feature type="transmembrane region" description="Helical" evidence="15">
    <location>
        <begin position="427"/>
        <end position="450"/>
    </location>
</feature>
<protein>
    <recommendedName>
        <fullName evidence="2 14">Guanylate cyclase</fullName>
        <ecNumber evidence="2 14">4.6.1.2</ecNumber>
    </recommendedName>
</protein>
<organism evidence="18 19">
    <name type="scientific">Erpetoichthys calabaricus</name>
    <name type="common">Rope fish</name>
    <name type="synonym">Calamoichthys calabaricus</name>
    <dbReference type="NCBI Taxonomy" id="27687"/>
    <lineage>
        <taxon>Eukaryota</taxon>
        <taxon>Metazoa</taxon>
        <taxon>Chordata</taxon>
        <taxon>Craniata</taxon>
        <taxon>Vertebrata</taxon>
        <taxon>Euteleostomi</taxon>
        <taxon>Actinopterygii</taxon>
        <taxon>Polypteriformes</taxon>
        <taxon>Polypteridae</taxon>
        <taxon>Erpetoichthys</taxon>
    </lineage>
</organism>
<dbReference type="InterPro" id="IPR001245">
    <property type="entry name" value="Ser-Thr/Tyr_kinase_cat_dom"/>
</dbReference>
<comment type="subcellular location">
    <subcellularLocation>
        <location evidence="1">Membrane</location>
        <topology evidence="1">Single-pass type I membrane protein</topology>
    </subcellularLocation>
</comment>
<evidence type="ECO:0000256" key="8">
    <source>
        <dbReference type="ARBA" id="ARBA00023136"/>
    </source>
</evidence>
<keyword evidence="3 15" id="KW-0812">Transmembrane</keyword>
<dbReference type="Pfam" id="PF00211">
    <property type="entry name" value="Guanylate_cyc"/>
    <property type="match status" value="1"/>
</dbReference>
<evidence type="ECO:0000256" key="9">
    <source>
        <dbReference type="ARBA" id="ARBA00023170"/>
    </source>
</evidence>
<evidence type="ECO:0000256" key="15">
    <source>
        <dbReference type="SAM" id="Phobius"/>
    </source>
</evidence>
<feature type="domain" description="Protein kinase" evidence="16">
    <location>
        <begin position="432"/>
        <end position="718"/>
    </location>
</feature>
<keyword evidence="19" id="KW-1185">Reference proteome</keyword>
<accession>A0A8C4X6V7</accession>
<dbReference type="InterPro" id="IPR001170">
    <property type="entry name" value="ANPR/GUC"/>
</dbReference>
<dbReference type="CDD" id="cd07302">
    <property type="entry name" value="CHD"/>
    <property type="match status" value="1"/>
</dbReference>
<dbReference type="InterPro" id="IPR001828">
    <property type="entry name" value="ANF_lig-bd_rcpt"/>
</dbReference>
<dbReference type="Gene3D" id="1.10.510.10">
    <property type="entry name" value="Transferase(Phosphotransferase) domain 1"/>
    <property type="match status" value="1"/>
</dbReference>
<dbReference type="InterPro" id="IPR029787">
    <property type="entry name" value="Nucleotide_cyclase"/>
</dbReference>
<reference evidence="18" key="3">
    <citation type="submission" date="2025-09" db="UniProtKB">
        <authorList>
            <consortium name="Ensembl"/>
        </authorList>
    </citation>
    <scope>IDENTIFICATION</scope>
</reference>
<reference evidence="18" key="2">
    <citation type="submission" date="2025-08" db="UniProtKB">
        <authorList>
            <consortium name="Ensembl"/>
        </authorList>
    </citation>
    <scope>IDENTIFICATION</scope>
</reference>
<dbReference type="InterPro" id="IPR000719">
    <property type="entry name" value="Prot_kinase_dom"/>
</dbReference>
<dbReference type="InterPro" id="IPR050401">
    <property type="entry name" value="Cyclic_nucleotide_synthase"/>
</dbReference>
<dbReference type="GO" id="GO:0005525">
    <property type="term" value="F:GTP binding"/>
    <property type="evidence" value="ECO:0007669"/>
    <property type="project" value="UniProtKB-KW"/>
</dbReference>
<evidence type="ECO:0000256" key="12">
    <source>
        <dbReference type="ARBA" id="ARBA00023293"/>
    </source>
</evidence>
<dbReference type="AlphaFoldDB" id="A0A8C4X6V7"/>
<dbReference type="GO" id="GO:0004672">
    <property type="term" value="F:protein kinase activity"/>
    <property type="evidence" value="ECO:0007669"/>
    <property type="project" value="InterPro"/>
</dbReference>
<dbReference type="Gene3D" id="3.30.70.1230">
    <property type="entry name" value="Nucleotide cyclase"/>
    <property type="match status" value="1"/>
</dbReference>
<dbReference type="SUPFAM" id="SSF53822">
    <property type="entry name" value="Periplasmic binding protein-like I"/>
    <property type="match status" value="1"/>
</dbReference>
<dbReference type="InterPro" id="IPR028082">
    <property type="entry name" value="Peripla_BP_I"/>
</dbReference>
<evidence type="ECO:0000256" key="10">
    <source>
        <dbReference type="ARBA" id="ARBA00023180"/>
    </source>
</evidence>
<evidence type="ECO:0000256" key="2">
    <source>
        <dbReference type="ARBA" id="ARBA00012202"/>
    </source>
</evidence>
<reference evidence="18" key="1">
    <citation type="submission" date="2021-06" db="EMBL/GenBank/DDBJ databases">
        <authorList>
            <consortium name="Wellcome Sanger Institute Data Sharing"/>
        </authorList>
    </citation>
    <scope>NUCLEOTIDE SEQUENCE [LARGE SCALE GENOMIC DNA]</scope>
</reference>
<dbReference type="InterPro" id="IPR011009">
    <property type="entry name" value="Kinase-like_dom_sf"/>
</dbReference>
<dbReference type="GO" id="GO:0005524">
    <property type="term" value="F:ATP binding"/>
    <property type="evidence" value="ECO:0007669"/>
    <property type="project" value="InterPro"/>
</dbReference>
<keyword evidence="7" id="KW-0342">GTP-binding</keyword>
<dbReference type="Pfam" id="PF01094">
    <property type="entry name" value="ANF_receptor"/>
    <property type="match status" value="1"/>
</dbReference>
<dbReference type="SUPFAM" id="SSF55073">
    <property type="entry name" value="Nucleotide cyclase"/>
    <property type="match status" value="1"/>
</dbReference>
<keyword evidence="10" id="KW-0325">Glycoprotein</keyword>
<keyword evidence="12 14" id="KW-0141">cGMP biosynthesis</keyword>
<dbReference type="InterPro" id="IPR001054">
    <property type="entry name" value="A/G_cyclase"/>
</dbReference>
<dbReference type="GO" id="GO:0007168">
    <property type="term" value="P:receptor guanylyl cyclase signaling pathway"/>
    <property type="evidence" value="ECO:0007669"/>
    <property type="project" value="TreeGrafter"/>
</dbReference>
<proteinExistence type="inferred from homology"/>
<dbReference type="PROSITE" id="PS00452">
    <property type="entry name" value="GUANYLATE_CYCLASE_1"/>
    <property type="match status" value="1"/>
</dbReference>
<evidence type="ECO:0000259" key="17">
    <source>
        <dbReference type="PROSITE" id="PS50125"/>
    </source>
</evidence>
<dbReference type="PANTHER" id="PTHR11920:SF500">
    <property type="entry name" value="GUANYLATE CYCLASE 2G"/>
    <property type="match status" value="1"/>
</dbReference>
<dbReference type="Gene3D" id="6.10.250.780">
    <property type="match status" value="1"/>
</dbReference>
<dbReference type="SMART" id="SM00044">
    <property type="entry name" value="CYCc"/>
    <property type="match status" value="1"/>
</dbReference>
<keyword evidence="8 15" id="KW-0472">Membrane</keyword>
<dbReference type="EC" id="4.6.1.2" evidence="2 14"/>
<dbReference type="GO" id="GO:0004383">
    <property type="term" value="F:guanylate cyclase activity"/>
    <property type="evidence" value="ECO:0007669"/>
    <property type="project" value="UniProtKB-EC"/>
</dbReference>
<evidence type="ECO:0000256" key="11">
    <source>
        <dbReference type="ARBA" id="ARBA00023239"/>
    </source>
</evidence>
<dbReference type="FunFam" id="3.30.70.1230:FF:000030">
    <property type="entry name" value="Si:ch211-215j19.12"/>
    <property type="match status" value="1"/>
</dbReference>
<evidence type="ECO:0000256" key="6">
    <source>
        <dbReference type="ARBA" id="ARBA00022989"/>
    </source>
</evidence>
<dbReference type="Proteomes" id="UP000694620">
    <property type="component" value="Chromosome 2"/>
</dbReference>
<dbReference type="Ensembl" id="ENSECRT00000009274.1">
    <property type="protein sequence ID" value="ENSECRP00000009126.1"/>
    <property type="gene ID" value="ENSECRG00000006095.1"/>
</dbReference>
<dbReference type="SUPFAM" id="SSF56112">
    <property type="entry name" value="Protein kinase-like (PK-like)"/>
    <property type="match status" value="1"/>
</dbReference>
<evidence type="ECO:0000313" key="18">
    <source>
        <dbReference type="Ensembl" id="ENSECRP00000009126.1"/>
    </source>
</evidence>
<keyword evidence="11 13" id="KW-0456">Lyase</keyword>
<keyword evidence="4" id="KW-0732">Signal</keyword>
<evidence type="ECO:0000256" key="1">
    <source>
        <dbReference type="ARBA" id="ARBA00004479"/>
    </source>
</evidence>
<feature type="domain" description="Guanylate cyclase" evidence="17">
    <location>
        <begin position="782"/>
        <end position="912"/>
    </location>
</feature>
<evidence type="ECO:0000256" key="3">
    <source>
        <dbReference type="ARBA" id="ARBA00022692"/>
    </source>
</evidence>
<comment type="similarity">
    <text evidence="13">Belongs to the adenylyl cyclase class-4/guanylyl cyclase family.</text>
</comment>
<dbReference type="GO" id="GO:0005886">
    <property type="term" value="C:plasma membrane"/>
    <property type="evidence" value="ECO:0007669"/>
    <property type="project" value="TreeGrafter"/>
</dbReference>
<dbReference type="Gene3D" id="3.40.50.2300">
    <property type="match status" value="2"/>
</dbReference>
<evidence type="ECO:0000256" key="14">
    <source>
        <dbReference type="RuleBase" id="RU003431"/>
    </source>
</evidence>
<dbReference type="PROSITE" id="PS50125">
    <property type="entry name" value="GUANYLATE_CYCLASE_2"/>
    <property type="match status" value="1"/>
</dbReference>
<evidence type="ECO:0000259" key="16">
    <source>
        <dbReference type="PROSITE" id="PS50011"/>
    </source>
</evidence>
<name>A0A8C4X6V7_ERPCA</name>
<dbReference type="GO" id="GO:0035556">
    <property type="term" value="P:intracellular signal transduction"/>
    <property type="evidence" value="ECO:0007669"/>
    <property type="project" value="InterPro"/>
</dbReference>
<sequence length="956" mass="108127">MKSLRFFHSSLQAQALRSSFLFVLFCTFASGSGGRQRLRLVLGFQAPKNTSFPFSVMKLGASIQIAIDKVNSNLGISNNYTLDFVYANCNCDAKASLSAFIHQVQNESIVALFGPACPEVAEVTGLMASQWGIPMFGFVGQTHKLDIATIYDTYVKLVSPVQRVGEVLAKSLQHFQWNYVAMIGGGSESNTWDKIDALWNTIQSQLKINFTVTAAIRYDTSNTTLTRKNLKLISTLARIIILICNFEDTKSIIQEAQSLKMVNGEYVFFVIQQFEISGYKEAFDPVFLIALTSYGKQEYYDFPEQVMERLKGPPFYSNLTSIKEVSSYAAYLHDAVLLYAMGVSELIKVGRNPFHSGRDLVNILALLFFQGATGLVYLDELGERSMDYSVYDLQTVQNMSKFVPVLQYDSKQTAYLFLWSFPTDMSVISLILILLVAISVGALCVIILVVQKAKLQKEVDDTWWSISYNNISIIKNEKVKWKVNISLDWKLRHDNLVPFLGACIDPPTICLVSMYCKKGSLKDILKNVDIELDWMFKLSFAYDIVNGMVFIHNSKLVSHGNLKPTNCLVDSRMQVKLSGFGLWEFRYGTKHRVIYNKTPTDINLYWIAPELLRLVLHPFNGTQKGDVFSFAIVMRELIYDSDEGPYHDLDLEPEEIIKKIKHPTNRVPLRPTLSPEKCSEGIAAMLNSCWDENPDRRPCFSTIRRRLRDASPESHANILDNMVNKLEKYANHLEEVVEERTNQLTIEKRKIDKLLSSMLPSFIAEQLMAGKSVEPESYESVTIFFSDIVGFTNMCSRSSPLEVVSLLNDLYSLFDDIIRSYDVYKVETIGDAYMVASGLPIRNGVKHVEEIATMSLHFLSLVMNYHIRHLSNETLKLRIGLNTGPVVAGVVGTTMPRYCLFGDTVNMASRMESNSLRGLFVHLDDTDARLKMLKDYLHVATFCVQLLSMLHGASHK</sequence>
<dbReference type="PANTHER" id="PTHR11920">
    <property type="entry name" value="GUANYLYL CYCLASE"/>
    <property type="match status" value="1"/>
</dbReference>
<dbReference type="Pfam" id="PF07714">
    <property type="entry name" value="PK_Tyr_Ser-Thr"/>
    <property type="match status" value="1"/>
</dbReference>
<evidence type="ECO:0000256" key="4">
    <source>
        <dbReference type="ARBA" id="ARBA00022729"/>
    </source>
</evidence>
<evidence type="ECO:0000313" key="19">
    <source>
        <dbReference type="Proteomes" id="UP000694620"/>
    </source>
</evidence>
<evidence type="ECO:0000256" key="7">
    <source>
        <dbReference type="ARBA" id="ARBA00023134"/>
    </source>
</evidence>
<keyword evidence="5" id="KW-0547">Nucleotide-binding</keyword>
<dbReference type="GO" id="GO:0001653">
    <property type="term" value="F:peptide receptor activity"/>
    <property type="evidence" value="ECO:0007669"/>
    <property type="project" value="TreeGrafter"/>
</dbReference>
<keyword evidence="6 15" id="KW-1133">Transmembrane helix</keyword>
<dbReference type="GeneTree" id="ENSGT00940000163069"/>
<evidence type="ECO:0000256" key="13">
    <source>
        <dbReference type="RuleBase" id="RU000405"/>
    </source>
</evidence>
<feature type="transmembrane region" description="Helical" evidence="15">
    <location>
        <begin position="359"/>
        <end position="378"/>
    </location>
</feature>
<dbReference type="GO" id="GO:0004016">
    <property type="term" value="F:adenylate cyclase activity"/>
    <property type="evidence" value="ECO:0007669"/>
    <property type="project" value="TreeGrafter"/>
</dbReference>
<dbReference type="PRINTS" id="PR00255">
    <property type="entry name" value="NATPEPTIDER"/>
</dbReference>
<evidence type="ECO:0000256" key="5">
    <source>
        <dbReference type="ARBA" id="ARBA00022741"/>
    </source>
</evidence>